<dbReference type="Proteomes" id="UP000321947">
    <property type="component" value="Unassembled WGS sequence"/>
</dbReference>
<dbReference type="EMBL" id="SSTD01001877">
    <property type="protein sequence ID" value="TYK28986.1"/>
    <property type="molecule type" value="Genomic_DNA"/>
</dbReference>
<reference evidence="1 2" key="1">
    <citation type="submission" date="2019-08" db="EMBL/GenBank/DDBJ databases">
        <title>Draft genome sequences of two oriental melons (Cucumis melo L. var makuwa).</title>
        <authorList>
            <person name="Kwon S.-Y."/>
        </authorList>
    </citation>
    <scope>NUCLEOTIDE SEQUENCE [LARGE SCALE GENOMIC DNA]</scope>
    <source>
        <strain evidence="2">cv. Chang Bougi</strain>
        <tissue evidence="1">Leaf</tissue>
    </source>
</reference>
<gene>
    <name evidence="1" type="ORF">E5676_scaffold120G00850</name>
</gene>
<proteinExistence type="predicted"/>
<dbReference type="AlphaFoldDB" id="A0A5D3DZ91"/>
<organism evidence="1 2">
    <name type="scientific">Cucumis melo var. makuwa</name>
    <name type="common">Oriental melon</name>
    <dbReference type="NCBI Taxonomy" id="1194695"/>
    <lineage>
        <taxon>Eukaryota</taxon>
        <taxon>Viridiplantae</taxon>
        <taxon>Streptophyta</taxon>
        <taxon>Embryophyta</taxon>
        <taxon>Tracheophyta</taxon>
        <taxon>Spermatophyta</taxon>
        <taxon>Magnoliopsida</taxon>
        <taxon>eudicotyledons</taxon>
        <taxon>Gunneridae</taxon>
        <taxon>Pentapetalae</taxon>
        <taxon>rosids</taxon>
        <taxon>fabids</taxon>
        <taxon>Cucurbitales</taxon>
        <taxon>Cucurbitaceae</taxon>
        <taxon>Benincaseae</taxon>
        <taxon>Cucumis</taxon>
    </lineage>
</organism>
<comment type="caution">
    <text evidence="1">The sequence shown here is derived from an EMBL/GenBank/DDBJ whole genome shotgun (WGS) entry which is preliminary data.</text>
</comment>
<sequence length="132" mass="15372">MRKGENFVWDETCQNAFDNIKKYLLSVTGVLPFAKDEARLPWLARTCQTPRTFWTYHDTPDHHRMSLHPHRSFWTCLEAHWLGAHRHRPSRLFACILALSRVFTGLLESSRVIPTVIESSRSIWALLGLGRT</sequence>
<evidence type="ECO:0000313" key="2">
    <source>
        <dbReference type="Proteomes" id="UP000321947"/>
    </source>
</evidence>
<evidence type="ECO:0000313" key="1">
    <source>
        <dbReference type="EMBL" id="TYK28986.1"/>
    </source>
</evidence>
<name>A0A5D3DZ91_CUCMM</name>
<protein>
    <submittedName>
        <fullName evidence="1">Uncharacterized protein</fullName>
    </submittedName>
</protein>
<accession>A0A5D3DZ91</accession>